<dbReference type="RefSeq" id="WP_101691647.1">
    <property type="nucleotide sequence ID" value="NZ_JACOPR010000003.1"/>
</dbReference>
<dbReference type="Gene3D" id="3.20.20.450">
    <property type="entry name" value="EAL domain"/>
    <property type="match status" value="1"/>
</dbReference>
<feature type="transmembrane region" description="Helical" evidence="1">
    <location>
        <begin position="276"/>
        <end position="298"/>
    </location>
</feature>
<keyword evidence="1" id="KW-0812">Transmembrane</keyword>
<feature type="domain" description="GGDEF" evidence="3">
    <location>
        <begin position="341"/>
        <end position="473"/>
    </location>
</feature>
<protein>
    <submittedName>
        <fullName evidence="4">EAL domain-containing protein</fullName>
    </submittedName>
</protein>
<dbReference type="PANTHER" id="PTHR33121:SF70">
    <property type="entry name" value="SIGNALING PROTEIN YKOW"/>
    <property type="match status" value="1"/>
</dbReference>
<dbReference type="Proteomes" id="UP000660021">
    <property type="component" value="Unassembled WGS sequence"/>
</dbReference>
<dbReference type="SUPFAM" id="SSF55073">
    <property type="entry name" value="Nucleotide cyclase"/>
    <property type="match status" value="1"/>
</dbReference>
<keyword evidence="5" id="KW-1185">Reference proteome</keyword>
<evidence type="ECO:0000259" key="3">
    <source>
        <dbReference type="PROSITE" id="PS50887"/>
    </source>
</evidence>
<evidence type="ECO:0000256" key="1">
    <source>
        <dbReference type="SAM" id="Phobius"/>
    </source>
</evidence>
<dbReference type="CDD" id="cd01948">
    <property type="entry name" value="EAL"/>
    <property type="match status" value="1"/>
</dbReference>
<evidence type="ECO:0000259" key="2">
    <source>
        <dbReference type="PROSITE" id="PS50883"/>
    </source>
</evidence>
<keyword evidence="1" id="KW-0472">Membrane</keyword>
<dbReference type="EMBL" id="JACOPR010000003">
    <property type="protein sequence ID" value="MBC5730666.1"/>
    <property type="molecule type" value="Genomic_DNA"/>
</dbReference>
<feature type="domain" description="EAL" evidence="2">
    <location>
        <begin position="485"/>
        <end position="741"/>
    </location>
</feature>
<sequence length="750" mass="85031">MKDISDKSRTWTAAALVLVCLAVIGCATAYTLRVLHLMRSDTDQYLLENAKNAVLTVTSRIEEDFYNLNLAAETCANLSNRENRLTHLRNLAGGQTLDKLALAEPDGTLYLTNGNSFSMAGNSIVEQALQGSEVLAISQEFSLDDQTEYLVYAVPIVGHDNSILGALIWRDTQRFVTRWFPQNQSDRITIVESDGSIILSEPCGENVFDLLSRTVPERDCSLDQLRSDLSEGRQGIFYYHNTVEEAAITYFPLPFGNWFLLLRTPLESMNRSLSQAMLLGILLCFLLGAAFLLFLYFFRRAQQRHTQLLEQLAFSDPVTGGDNALRFSMRVEKILPEAPPASYVLVSADIQAFGLVNRIFGERAGDRVLSHLCRSFQDRLQPGELVARDTQDQFLLLLHADLPAALEARLEEMARHVNRFNEHTPTPYYLHLTIGLCLVNDPTHPLSDLLDQANLARKRARQHSTDKLSTCAWYRPEDQEQRLREQNICNQMERALENGDFKIYLQPKFSLAGRRVVGAEALVRWQDGEQAFFRPDSFIPYFERNGFITRLDRYMFEQSCIQLRQWLDAGLEPVPISVNFSRANLAVGTLAAYQAIQERYGVPPSLLEFELTETMMGENPTFFSEVVEAMHQMGFQCSIDDFGSGYSTLYMLQQVQVDTIKLDKSLFDGLRSQPECPRTAIVVEAVLQLARRLGLKTVAEGISTQEQLEFLKHYPCDMVQGYYFSHPLPAEEFCRRFLRPADAPPEVEAP</sequence>
<dbReference type="SMART" id="SM00267">
    <property type="entry name" value="GGDEF"/>
    <property type="match status" value="1"/>
</dbReference>
<dbReference type="SUPFAM" id="SSF141868">
    <property type="entry name" value="EAL domain-like"/>
    <property type="match status" value="1"/>
</dbReference>
<dbReference type="PROSITE" id="PS50887">
    <property type="entry name" value="GGDEF"/>
    <property type="match status" value="1"/>
</dbReference>
<dbReference type="Pfam" id="PF00990">
    <property type="entry name" value="GGDEF"/>
    <property type="match status" value="1"/>
</dbReference>
<name>A0ABR7HT81_9FIRM</name>
<gene>
    <name evidence="4" type="ORF">H8S34_07435</name>
</gene>
<dbReference type="SMART" id="SM00052">
    <property type="entry name" value="EAL"/>
    <property type="match status" value="1"/>
</dbReference>
<dbReference type="InterPro" id="IPR035919">
    <property type="entry name" value="EAL_sf"/>
</dbReference>
<organism evidence="4 5">
    <name type="scientific">Pseudoflavonifractor hominis</name>
    <dbReference type="NCBI Taxonomy" id="2763059"/>
    <lineage>
        <taxon>Bacteria</taxon>
        <taxon>Bacillati</taxon>
        <taxon>Bacillota</taxon>
        <taxon>Clostridia</taxon>
        <taxon>Eubacteriales</taxon>
        <taxon>Oscillospiraceae</taxon>
        <taxon>Pseudoflavonifractor</taxon>
    </lineage>
</organism>
<dbReference type="PROSITE" id="PS50883">
    <property type="entry name" value="EAL"/>
    <property type="match status" value="1"/>
</dbReference>
<dbReference type="InterPro" id="IPR050706">
    <property type="entry name" value="Cyclic-di-GMP_PDE-like"/>
</dbReference>
<dbReference type="Gene3D" id="3.30.70.270">
    <property type="match status" value="1"/>
</dbReference>
<dbReference type="Pfam" id="PF00563">
    <property type="entry name" value="EAL"/>
    <property type="match status" value="1"/>
</dbReference>
<evidence type="ECO:0000313" key="5">
    <source>
        <dbReference type="Proteomes" id="UP000660021"/>
    </source>
</evidence>
<comment type="caution">
    <text evidence="4">The sequence shown here is derived from an EMBL/GenBank/DDBJ whole genome shotgun (WGS) entry which is preliminary data.</text>
</comment>
<dbReference type="PROSITE" id="PS51257">
    <property type="entry name" value="PROKAR_LIPOPROTEIN"/>
    <property type="match status" value="1"/>
</dbReference>
<dbReference type="InterPro" id="IPR043128">
    <property type="entry name" value="Rev_trsase/Diguanyl_cyclase"/>
</dbReference>
<dbReference type="PANTHER" id="PTHR33121">
    <property type="entry name" value="CYCLIC DI-GMP PHOSPHODIESTERASE PDEF"/>
    <property type="match status" value="1"/>
</dbReference>
<dbReference type="InterPro" id="IPR000160">
    <property type="entry name" value="GGDEF_dom"/>
</dbReference>
<evidence type="ECO:0000313" key="4">
    <source>
        <dbReference type="EMBL" id="MBC5730666.1"/>
    </source>
</evidence>
<keyword evidence="1" id="KW-1133">Transmembrane helix</keyword>
<dbReference type="InterPro" id="IPR001633">
    <property type="entry name" value="EAL_dom"/>
</dbReference>
<reference evidence="4 5" key="1">
    <citation type="submission" date="2020-08" db="EMBL/GenBank/DDBJ databases">
        <title>Genome public.</title>
        <authorList>
            <person name="Liu C."/>
            <person name="Sun Q."/>
        </authorList>
    </citation>
    <scope>NUCLEOTIDE SEQUENCE [LARGE SCALE GENOMIC DNA]</scope>
    <source>
        <strain evidence="4 5">New-38</strain>
    </source>
</reference>
<proteinExistence type="predicted"/>
<dbReference type="InterPro" id="IPR029787">
    <property type="entry name" value="Nucleotide_cyclase"/>
</dbReference>
<accession>A0ABR7HT81</accession>